<dbReference type="InterPro" id="IPR024084">
    <property type="entry name" value="IsoPropMal-DH-like_dom"/>
</dbReference>
<evidence type="ECO:0000256" key="8">
    <source>
        <dbReference type="ARBA" id="ARBA00023211"/>
    </source>
</evidence>
<accession>A0A2T2WKP8</accession>
<dbReference type="Gene3D" id="3.40.718.10">
    <property type="entry name" value="Isopropylmalate Dehydrogenase"/>
    <property type="match status" value="1"/>
</dbReference>
<keyword evidence="7" id="KW-0520">NAD</keyword>
<proteinExistence type="inferred from homology"/>
<dbReference type="EC" id="1.1.1.83" evidence="4"/>
<evidence type="ECO:0000256" key="6">
    <source>
        <dbReference type="ARBA" id="ARBA00023002"/>
    </source>
</evidence>
<keyword evidence="8" id="KW-0464">Manganese</keyword>
<evidence type="ECO:0000256" key="5">
    <source>
        <dbReference type="ARBA" id="ARBA00022723"/>
    </source>
</evidence>
<protein>
    <recommendedName>
        <fullName evidence="4">D-malate dehydrogenase (decarboxylating)</fullName>
        <ecNumber evidence="4">1.1.1.83</ecNumber>
    </recommendedName>
</protein>
<gene>
    <name evidence="11" type="ORF">C7B45_05565</name>
</gene>
<dbReference type="Proteomes" id="UP000241848">
    <property type="component" value="Unassembled WGS sequence"/>
</dbReference>
<dbReference type="PANTHER" id="PTHR43275">
    <property type="entry name" value="D-MALATE DEHYDROGENASE [DECARBOXYLATING]"/>
    <property type="match status" value="1"/>
</dbReference>
<evidence type="ECO:0000256" key="2">
    <source>
        <dbReference type="ARBA" id="ARBA00001946"/>
    </source>
</evidence>
<dbReference type="NCBIfam" id="TIGR02089">
    <property type="entry name" value="TTC"/>
    <property type="match status" value="1"/>
</dbReference>
<dbReference type="GO" id="GO:0046553">
    <property type="term" value="F:D-malate dehydrogenase (decarboxylating) (NAD+) activity"/>
    <property type="evidence" value="ECO:0007669"/>
    <property type="project" value="UniProtKB-EC"/>
</dbReference>
<comment type="similarity">
    <text evidence="3">Belongs to the isocitrate and isopropylmalate dehydrogenases family.</text>
</comment>
<dbReference type="EMBL" id="PXYV01000012">
    <property type="protein sequence ID" value="PSR22813.1"/>
    <property type="molecule type" value="Genomic_DNA"/>
</dbReference>
<dbReference type="AlphaFoldDB" id="A0A2T2WKP8"/>
<comment type="catalytic activity">
    <reaction evidence="9">
        <text>(R)-malate + NAD(+) = pyruvate + CO2 + NADH</text>
        <dbReference type="Rhea" id="RHEA:18365"/>
        <dbReference type="ChEBI" id="CHEBI:15361"/>
        <dbReference type="ChEBI" id="CHEBI:15588"/>
        <dbReference type="ChEBI" id="CHEBI:16526"/>
        <dbReference type="ChEBI" id="CHEBI:57540"/>
        <dbReference type="ChEBI" id="CHEBI:57945"/>
        <dbReference type="EC" id="1.1.1.83"/>
    </reaction>
</comment>
<dbReference type="Pfam" id="PF00180">
    <property type="entry name" value="Iso_dh"/>
    <property type="match status" value="1"/>
</dbReference>
<evidence type="ECO:0000259" key="10">
    <source>
        <dbReference type="SMART" id="SM01329"/>
    </source>
</evidence>
<feature type="domain" description="Isopropylmalate dehydrogenase-like" evidence="10">
    <location>
        <begin position="5"/>
        <end position="347"/>
    </location>
</feature>
<dbReference type="InterPro" id="IPR011829">
    <property type="entry name" value="TTC_DH"/>
</dbReference>
<dbReference type="GO" id="GO:0000287">
    <property type="term" value="F:magnesium ion binding"/>
    <property type="evidence" value="ECO:0007669"/>
    <property type="project" value="InterPro"/>
</dbReference>
<evidence type="ECO:0000256" key="7">
    <source>
        <dbReference type="ARBA" id="ARBA00023027"/>
    </source>
</evidence>
<dbReference type="NCBIfam" id="NF002898">
    <property type="entry name" value="PRK03437.1"/>
    <property type="match status" value="1"/>
</dbReference>
<keyword evidence="6" id="KW-0560">Oxidoreductase</keyword>
<keyword evidence="5" id="KW-0479">Metal-binding</keyword>
<dbReference type="NCBIfam" id="NF006048">
    <property type="entry name" value="PRK08194.1"/>
    <property type="match status" value="1"/>
</dbReference>
<evidence type="ECO:0000256" key="4">
    <source>
        <dbReference type="ARBA" id="ARBA00013126"/>
    </source>
</evidence>
<comment type="caution">
    <text evidence="11">The sequence shown here is derived from an EMBL/GenBank/DDBJ whole genome shotgun (WGS) entry which is preliminary data.</text>
</comment>
<comment type="cofactor">
    <cofactor evidence="2">
        <name>Mg(2+)</name>
        <dbReference type="ChEBI" id="CHEBI:18420"/>
    </cofactor>
</comment>
<dbReference type="SMART" id="SM01329">
    <property type="entry name" value="Iso_dh"/>
    <property type="match status" value="1"/>
</dbReference>
<dbReference type="PROSITE" id="PS00470">
    <property type="entry name" value="IDH_IMDH"/>
    <property type="match status" value="1"/>
</dbReference>
<dbReference type="GO" id="GO:0051287">
    <property type="term" value="F:NAD binding"/>
    <property type="evidence" value="ECO:0007669"/>
    <property type="project" value="InterPro"/>
</dbReference>
<evidence type="ECO:0000313" key="12">
    <source>
        <dbReference type="Proteomes" id="UP000241848"/>
    </source>
</evidence>
<evidence type="ECO:0000313" key="11">
    <source>
        <dbReference type="EMBL" id="PSR22813.1"/>
    </source>
</evidence>
<dbReference type="SUPFAM" id="SSF53659">
    <property type="entry name" value="Isocitrate/Isopropylmalate dehydrogenase-like"/>
    <property type="match status" value="1"/>
</dbReference>
<evidence type="ECO:0000256" key="3">
    <source>
        <dbReference type="ARBA" id="ARBA00007769"/>
    </source>
</evidence>
<dbReference type="InterPro" id="IPR050501">
    <property type="entry name" value="ICDH/IPMDH"/>
</dbReference>
<comment type="cofactor">
    <cofactor evidence="1">
        <name>Mn(2+)</name>
        <dbReference type="ChEBI" id="CHEBI:29035"/>
    </cofactor>
</comment>
<dbReference type="InterPro" id="IPR019818">
    <property type="entry name" value="IsoCit/isopropylmalate_DH_CS"/>
</dbReference>
<evidence type="ECO:0000256" key="1">
    <source>
        <dbReference type="ARBA" id="ARBA00001936"/>
    </source>
</evidence>
<organism evidence="11 12">
    <name type="scientific">Sulfobacillus acidophilus</name>
    <dbReference type="NCBI Taxonomy" id="53633"/>
    <lineage>
        <taxon>Bacteria</taxon>
        <taxon>Bacillati</taxon>
        <taxon>Bacillota</taxon>
        <taxon>Clostridia</taxon>
        <taxon>Eubacteriales</taxon>
        <taxon>Clostridiales Family XVII. Incertae Sedis</taxon>
        <taxon>Sulfobacillus</taxon>
    </lineage>
</organism>
<sequence>MNYHSLAVIPGDGIGTEVVSAALRVLERVANVSDRFRLETREFDWSCQYYLQHGRMMPEDGLETLKSFDAIFLGAVGFPTVPDHVSLWGLLLPIRRGFDQYVNLRPVKILKGVQSPLRRYEAGMVDFVVIRENTEGEYSNIGGRLRPGTADEIVIQNSVFTRMGCERVMRYAYEMARKSRQHLTAATKSNGINYTMPFWDEVFRDVGRHYPDVAQTLTHVDALASYFITCPERFDVVVASNLFGDILTDIGGAIQGGLGLAAAANINPERRYPSMFEPVHGSAPDIAGKGIANPTAQMWTAKLMLDHLGYPEEGQWILDAIEATLAEHIKTPDLGGQATTAQFTDAVMTHLPS</sequence>
<reference evidence="11 12" key="1">
    <citation type="journal article" date="2014" name="BMC Genomics">
        <title>Comparison of environmental and isolate Sulfobacillus genomes reveals diverse carbon, sulfur, nitrogen, and hydrogen metabolisms.</title>
        <authorList>
            <person name="Justice N.B."/>
            <person name="Norman A."/>
            <person name="Brown C.T."/>
            <person name="Singh A."/>
            <person name="Thomas B.C."/>
            <person name="Banfield J.F."/>
        </authorList>
    </citation>
    <scope>NUCLEOTIDE SEQUENCE [LARGE SCALE GENOMIC DNA]</scope>
    <source>
        <strain evidence="11">AMDSBA3</strain>
    </source>
</reference>
<name>A0A2T2WKP8_9FIRM</name>
<evidence type="ECO:0000256" key="9">
    <source>
        <dbReference type="ARBA" id="ARBA00049301"/>
    </source>
</evidence>
<dbReference type="PANTHER" id="PTHR43275:SF1">
    <property type="entry name" value="D-MALATE DEHYDROGENASE [DECARBOXYLATING]"/>
    <property type="match status" value="1"/>
</dbReference>